<gene>
    <name evidence="14" type="ORF">PV09_03859</name>
</gene>
<dbReference type="GO" id="GO:0004830">
    <property type="term" value="F:tryptophan-tRNA ligase activity"/>
    <property type="evidence" value="ECO:0007669"/>
    <property type="project" value="UniProtKB-EC"/>
</dbReference>
<evidence type="ECO:0000256" key="7">
    <source>
        <dbReference type="ARBA" id="ARBA00022741"/>
    </source>
</evidence>
<dbReference type="FunFam" id="3.40.50.620:FF:000033">
    <property type="entry name" value="tryptophan--tRNA ligase, cytoplasmic"/>
    <property type="match status" value="1"/>
</dbReference>
<dbReference type="GO" id="GO:0005737">
    <property type="term" value="C:cytoplasm"/>
    <property type="evidence" value="ECO:0007669"/>
    <property type="project" value="UniProtKB-SubCell"/>
</dbReference>
<dbReference type="EC" id="6.1.1.2" evidence="3"/>
<evidence type="ECO:0000256" key="2">
    <source>
        <dbReference type="ARBA" id="ARBA00005594"/>
    </source>
</evidence>
<dbReference type="RefSeq" id="XP_016215209.1">
    <property type="nucleotide sequence ID" value="XM_016357120.1"/>
</dbReference>
<dbReference type="Pfam" id="PF00579">
    <property type="entry name" value="tRNA-synt_1b"/>
    <property type="match status" value="1"/>
</dbReference>
<evidence type="ECO:0000256" key="8">
    <source>
        <dbReference type="ARBA" id="ARBA00022840"/>
    </source>
</evidence>
<feature type="compositionally biased region" description="Basic and acidic residues" evidence="13">
    <location>
        <begin position="9"/>
        <end position="18"/>
    </location>
</feature>
<evidence type="ECO:0000256" key="1">
    <source>
        <dbReference type="ARBA" id="ARBA00004496"/>
    </source>
</evidence>
<evidence type="ECO:0000256" key="9">
    <source>
        <dbReference type="ARBA" id="ARBA00022917"/>
    </source>
</evidence>
<dbReference type="GO" id="GO:0006436">
    <property type="term" value="P:tryptophanyl-tRNA aminoacylation"/>
    <property type="evidence" value="ECO:0007669"/>
    <property type="project" value="InterPro"/>
</dbReference>
<feature type="region of interest" description="Disordered" evidence="13">
    <location>
        <begin position="421"/>
        <end position="453"/>
    </location>
</feature>
<dbReference type="PRINTS" id="PR01039">
    <property type="entry name" value="TRNASYNTHTRP"/>
</dbReference>
<dbReference type="PANTHER" id="PTHR10055:SF1">
    <property type="entry name" value="TRYPTOPHAN--TRNA LIGASE, CYTOPLASMIC"/>
    <property type="match status" value="1"/>
</dbReference>
<evidence type="ECO:0000256" key="4">
    <source>
        <dbReference type="ARBA" id="ARBA00013782"/>
    </source>
</evidence>
<comment type="subcellular location">
    <subcellularLocation>
        <location evidence="1">Cytoplasm</location>
    </subcellularLocation>
</comment>
<evidence type="ECO:0000256" key="11">
    <source>
        <dbReference type="ARBA" id="ARBA00030268"/>
    </source>
</evidence>
<dbReference type="GO" id="GO:0005524">
    <property type="term" value="F:ATP binding"/>
    <property type="evidence" value="ECO:0007669"/>
    <property type="project" value="UniProtKB-KW"/>
</dbReference>
<keyword evidence="7 12" id="KW-0547">Nucleotide-binding</keyword>
<dbReference type="FunCoup" id="A0A0D2AFR8">
    <property type="interactions" value="1061"/>
</dbReference>
<feature type="region of interest" description="Disordered" evidence="13">
    <location>
        <begin position="1"/>
        <end position="24"/>
    </location>
</feature>
<dbReference type="Gene3D" id="3.40.50.620">
    <property type="entry name" value="HUPs"/>
    <property type="match status" value="1"/>
</dbReference>
<accession>A0A0D2AFR8</accession>
<name>A0A0D2AFR8_9PEZI</name>
<dbReference type="PROSITE" id="PS00178">
    <property type="entry name" value="AA_TRNA_LIGASE_I"/>
    <property type="match status" value="1"/>
</dbReference>
<dbReference type="InterPro" id="IPR001412">
    <property type="entry name" value="aa-tRNA-synth_I_CS"/>
</dbReference>
<reference evidence="14 15" key="1">
    <citation type="submission" date="2015-01" db="EMBL/GenBank/DDBJ databases">
        <title>The Genome Sequence of Ochroconis gallopava CBS43764.</title>
        <authorList>
            <consortium name="The Broad Institute Genomics Platform"/>
            <person name="Cuomo C."/>
            <person name="de Hoog S."/>
            <person name="Gorbushina A."/>
            <person name="Stielow B."/>
            <person name="Teixiera M."/>
            <person name="Abouelleil A."/>
            <person name="Chapman S.B."/>
            <person name="Priest M."/>
            <person name="Young S.K."/>
            <person name="Wortman J."/>
            <person name="Nusbaum C."/>
            <person name="Birren B."/>
        </authorList>
    </citation>
    <scope>NUCLEOTIDE SEQUENCE [LARGE SCALE GENOMIC DNA]</scope>
    <source>
        <strain evidence="14 15">CBS 43764</strain>
    </source>
</reference>
<sequence length="453" mass="51353">MVEESTLPIREKPAEEGASKPVATEQHIDPWDVQAATDEAGNVLAFDYPAISRKWATKLIDQPLLERFERLTGHKPHRWLRRGLFFSHRDFDLILNKYEYGEPFFLYTGRGPSSGSLHLGHTIPFQFTKWLQDVFDVPLVIMLTDDEKALFKDKLTFEETHKYALENAKDIIACGFDQKKTFIYSDLEYNSGHMLMNMWEFAKLVTFNQVRGAFGFNESTNIGRIVFPALQCVAAFATSYPEIWGHDKTKDRTKAMGKIPCLIPCAIDQDPYFRLVRDNCHRMKNPSPKPALIHSKFLTALQGAGGKMSASDPNSAIFMTDTPKQIQKKMGGAFSGGRETVEEHRKYGGNPDVDVAFQYLTYFEESDEKIAEVEAAYRKGDLLTGELKKMAIELLQKYVKEFQENRKAVTDEVLKSYMTPRKLEWKGNPNPAAKPEKPKGGAEKKKADANGAA</sequence>
<keyword evidence="6 12" id="KW-0436">Ligase</keyword>
<keyword evidence="8 12" id="KW-0067">ATP-binding</keyword>
<keyword evidence="9 12" id="KW-0648">Protein biosynthesis</keyword>
<dbReference type="Proteomes" id="UP000053259">
    <property type="component" value="Unassembled WGS sequence"/>
</dbReference>
<dbReference type="STRING" id="253628.A0A0D2AFR8"/>
<dbReference type="GeneID" id="27311832"/>
<dbReference type="FunFam" id="1.10.240.10:FF:000003">
    <property type="entry name" value="Tryptophan--tRNA ligase, cytoplasmic"/>
    <property type="match status" value="1"/>
</dbReference>
<dbReference type="InterPro" id="IPR002306">
    <property type="entry name" value="Trp-tRNA-ligase"/>
</dbReference>
<dbReference type="HOGENOM" id="CLU_032621_0_1_1"/>
<dbReference type="SMR" id="A0A0D2AFR8"/>
<dbReference type="VEuPathDB" id="FungiDB:PV09_03859"/>
<keyword evidence="5" id="KW-0963">Cytoplasm</keyword>
<feature type="compositionally biased region" description="Basic and acidic residues" evidence="13">
    <location>
        <begin position="434"/>
        <end position="453"/>
    </location>
</feature>
<evidence type="ECO:0000256" key="10">
    <source>
        <dbReference type="ARBA" id="ARBA00023146"/>
    </source>
</evidence>
<dbReference type="InterPro" id="IPR014729">
    <property type="entry name" value="Rossmann-like_a/b/a_fold"/>
</dbReference>
<evidence type="ECO:0000313" key="15">
    <source>
        <dbReference type="Proteomes" id="UP000053259"/>
    </source>
</evidence>
<evidence type="ECO:0000256" key="12">
    <source>
        <dbReference type="RuleBase" id="RU363036"/>
    </source>
</evidence>
<dbReference type="Gene3D" id="1.10.240.10">
    <property type="entry name" value="Tyrosyl-Transfer RNA Synthetase"/>
    <property type="match status" value="1"/>
</dbReference>
<evidence type="ECO:0000256" key="5">
    <source>
        <dbReference type="ARBA" id="ARBA00022490"/>
    </source>
</evidence>
<protein>
    <recommendedName>
        <fullName evidence="4">Tryptophan--tRNA ligase, cytoplasmic</fullName>
        <ecNumber evidence="3">6.1.1.2</ecNumber>
    </recommendedName>
    <alternativeName>
        <fullName evidence="11">Tryptophanyl-tRNA synthetase</fullName>
    </alternativeName>
</protein>
<dbReference type="PANTHER" id="PTHR10055">
    <property type="entry name" value="TRYPTOPHANYL-TRNA SYNTHETASE"/>
    <property type="match status" value="1"/>
</dbReference>
<evidence type="ECO:0000256" key="6">
    <source>
        <dbReference type="ARBA" id="ARBA00022598"/>
    </source>
</evidence>
<dbReference type="EMBL" id="KN847538">
    <property type="protein sequence ID" value="KIW05340.1"/>
    <property type="molecule type" value="Genomic_DNA"/>
</dbReference>
<keyword evidence="15" id="KW-1185">Reference proteome</keyword>
<dbReference type="InterPro" id="IPR002305">
    <property type="entry name" value="aa-tRNA-synth_Ic"/>
</dbReference>
<evidence type="ECO:0000256" key="13">
    <source>
        <dbReference type="SAM" id="MobiDB-lite"/>
    </source>
</evidence>
<dbReference type="CDD" id="cd00806">
    <property type="entry name" value="TrpRS_core"/>
    <property type="match status" value="1"/>
</dbReference>
<proteinExistence type="inferred from homology"/>
<dbReference type="OrthoDB" id="10261385at2759"/>
<comment type="similarity">
    <text evidence="2 12">Belongs to the class-I aminoacyl-tRNA synthetase family.</text>
</comment>
<keyword evidence="10 12" id="KW-0030">Aminoacyl-tRNA synthetase</keyword>
<dbReference type="SUPFAM" id="SSF52374">
    <property type="entry name" value="Nucleotidylyl transferase"/>
    <property type="match status" value="1"/>
</dbReference>
<organism evidence="14 15">
    <name type="scientific">Verruconis gallopava</name>
    <dbReference type="NCBI Taxonomy" id="253628"/>
    <lineage>
        <taxon>Eukaryota</taxon>
        <taxon>Fungi</taxon>
        <taxon>Dikarya</taxon>
        <taxon>Ascomycota</taxon>
        <taxon>Pezizomycotina</taxon>
        <taxon>Dothideomycetes</taxon>
        <taxon>Pleosporomycetidae</taxon>
        <taxon>Venturiales</taxon>
        <taxon>Sympoventuriaceae</taxon>
        <taxon>Verruconis</taxon>
    </lineage>
</organism>
<dbReference type="AlphaFoldDB" id="A0A0D2AFR8"/>
<dbReference type="InParanoid" id="A0A0D2AFR8"/>
<evidence type="ECO:0000313" key="14">
    <source>
        <dbReference type="EMBL" id="KIW05340.1"/>
    </source>
</evidence>
<evidence type="ECO:0000256" key="3">
    <source>
        <dbReference type="ARBA" id="ARBA00013161"/>
    </source>
</evidence>
<dbReference type="NCBIfam" id="TIGR00233">
    <property type="entry name" value="trpS"/>
    <property type="match status" value="1"/>
</dbReference>